<dbReference type="InterPro" id="IPR022837">
    <property type="entry name" value="MsrQ-like"/>
</dbReference>
<evidence type="ECO:0000256" key="5">
    <source>
        <dbReference type="ARBA" id="ARBA00023004"/>
    </source>
</evidence>
<keyword evidence="7" id="KW-0285">Flavoprotein</keyword>
<comment type="similarity">
    <text evidence="7">Belongs to the MsrQ family.</text>
</comment>
<dbReference type="RefSeq" id="WP_377045886.1">
    <property type="nucleotide sequence ID" value="NZ_JBHLUN010000013.1"/>
</dbReference>
<keyword evidence="11" id="KW-1185">Reference proteome</keyword>
<dbReference type="PANTHER" id="PTHR36964:SF1">
    <property type="entry name" value="PROTEIN-METHIONINE-SULFOXIDE REDUCTASE HEME-BINDING SUBUNIT MSRQ"/>
    <property type="match status" value="1"/>
</dbReference>
<keyword evidence="7" id="KW-1003">Cell membrane</keyword>
<feature type="transmembrane region" description="Helical" evidence="7">
    <location>
        <begin position="185"/>
        <end position="202"/>
    </location>
</feature>
<evidence type="ECO:0000313" key="11">
    <source>
        <dbReference type="Proteomes" id="UP001589865"/>
    </source>
</evidence>
<proteinExistence type="inferred from homology"/>
<reference evidence="10 11" key="1">
    <citation type="submission" date="2024-09" db="EMBL/GenBank/DDBJ databases">
        <authorList>
            <person name="Sun Q."/>
            <person name="Mori K."/>
        </authorList>
    </citation>
    <scope>NUCLEOTIDE SEQUENCE [LARGE SCALE GENOMIC DNA]</scope>
    <source>
        <strain evidence="10 11">TBRC 5777</strain>
    </source>
</reference>
<keyword evidence="2 7" id="KW-0813">Transport</keyword>
<feature type="transmembrane region" description="Helical" evidence="7">
    <location>
        <begin position="208"/>
        <end position="226"/>
    </location>
</feature>
<feature type="transmembrane region" description="Helical" evidence="7">
    <location>
        <begin position="117"/>
        <end position="135"/>
    </location>
</feature>
<keyword evidence="4 7" id="KW-1133">Transmembrane helix</keyword>
<keyword evidence="7" id="KW-0249">Electron transport</keyword>
<gene>
    <name evidence="7" type="primary">msrQ</name>
    <name evidence="10" type="ORF">ACFFGY_17920</name>
</gene>
<evidence type="ECO:0000256" key="2">
    <source>
        <dbReference type="ARBA" id="ARBA00022448"/>
    </source>
</evidence>
<feature type="compositionally biased region" description="Low complexity" evidence="8">
    <location>
        <begin position="1"/>
        <end position="19"/>
    </location>
</feature>
<keyword evidence="7" id="KW-0479">Metal-binding</keyword>
<keyword evidence="7" id="KW-0349">Heme</keyword>
<evidence type="ECO:0000313" key="10">
    <source>
        <dbReference type="EMBL" id="MFC0410134.1"/>
    </source>
</evidence>
<evidence type="ECO:0000256" key="3">
    <source>
        <dbReference type="ARBA" id="ARBA00022692"/>
    </source>
</evidence>
<feature type="transmembrane region" description="Helical" evidence="7">
    <location>
        <begin position="238"/>
        <end position="259"/>
    </location>
</feature>
<feature type="domain" description="Ferric oxidoreductase" evidence="9">
    <location>
        <begin position="84"/>
        <end position="196"/>
    </location>
</feature>
<dbReference type="InterPro" id="IPR013130">
    <property type="entry name" value="Fe3_Rdtase_TM_dom"/>
</dbReference>
<feature type="transmembrane region" description="Helical" evidence="7">
    <location>
        <begin position="279"/>
        <end position="298"/>
    </location>
</feature>
<dbReference type="EMBL" id="JBHLUN010000013">
    <property type="protein sequence ID" value="MFC0410134.1"/>
    <property type="molecule type" value="Genomic_DNA"/>
</dbReference>
<comment type="subunit">
    <text evidence="7">Heterodimer of a catalytic subunit (MsrP) and a heme-binding subunit (MsrQ).</text>
</comment>
<comment type="cofactor">
    <cofactor evidence="7">
        <name>heme b</name>
        <dbReference type="ChEBI" id="CHEBI:60344"/>
    </cofactor>
    <text evidence="7">Binds 1 heme b (iron(II)-protoporphyrin IX) group per subunit.</text>
</comment>
<comment type="caution">
    <text evidence="7">Lacks conserved residue(s) required for the propagation of feature annotation.</text>
</comment>
<feature type="transmembrane region" description="Helical" evidence="7">
    <location>
        <begin position="51"/>
        <end position="69"/>
    </location>
</feature>
<evidence type="ECO:0000256" key="6">
    <source>
        <dbReference type="ARBA" id="ARBA00023136"/>
    </source>
</evidence>
<keyword evidence="7" id="KW-0288">FMN</keyword>
<organism evidence="10 11">
    <name type="scientific">Roseomonas elaeocarpi</name>
    <dbReference type="NCBI Taxonomy" id="907779"/>
    <lineage>
        <taxon>Bacteria</taxon>
        <taxon>Pseudomonadati</taxon>
        <taxon>Pseudomonadota</taxon>
        <taxon>Alphaproteobacteria</taxon>
        <taxon>Acetobacterales</taxon>
        <taxon>Roseomonadaceae</taxon>
        <taxon>Roseomonas</taxon>
    </lineage>
</organism>
<evidence type="ECO:0000256" key="8">
    <source>
        <dbReference type="SAM" id="MobiDB-lite"/>
    </source>
</evidence>
<comment type="caution">
    <text evidence="10">The sequence shown here is derived from an EMBL/GenBank/DDBJ whole genome shotgun (WGS) entry which is preliminary data.</text>
</comment>
<dbReference type="HAMAP" id="MF_01207">
    <property type="entry name" value="MsrQ"/>
    <property type="match status" value="1"/>
</dbReference>
<evidence type="ECO:0000259" key="9">
    <source>
        <dbReference type="Pfam" id="PF01794"/>
    </source>
</evidence>
<feature type="region of interest" description="Disordered" evidence="8">
    <location>
        <begin position="1"/>
        <end position="38"/>
    </location>
</feature>
<accession>A0ABV6JWN1</accession>
<evidence type="ECO:0000256" key="1">
    <source>
        <dbReference type="ARBA" id="ARBA00004141"/>
    </source>
</evidence>
<name>A0ABV6JWN1_9PROT</name>
<comment type="subcellular location">
    <subcellularLocation>
        <location evidence="7">Cell membrane</location>
        <topology evidence="7">Multi-pass membrane protein</topology>
    </subcellularLocation>
    <subcellularLocation>
        <location evidence="1">Membrane</location>
        <topology evidence="1">Multi-pass membrane protein</topology>
    </subcellularLocation>
</comment>
<comment type="cofactor">
    <cofactor evidence="7">
        <name>FMN</name>
        <dbReference type="ChEBI" id="CHEBI:58210"/>
    </cofactor>
    <text evidence="7">Binds 1 FMN per subunit.</text>
</comment>
<keyword evidence="6 7" id="KW-0472">Membrane</keyword>
<dbReference type="PANTHER" id="PTHR36964">
    <property type="entry name" value="PROTEIN-METHIONINE-SULFOXIDE REDUCTASE HEME-BINDING SUBUNIT MSRQ"/>
    <property type="match status" value="1"/>
</dbReference>
<comment type="function">
    <text evidence="7">Part of the MsrPQ system that repairs oxidized periplasmic proteins containing methionine sulfoxide residues (Met-O), using respiratory chain electrons. Thus protects these proteins from oxidative-stress damage caused by reactive species of oxygen and chlorine generated by the host defense mechanisms. MsrPQ is essential for the maintenance of envelope integrity under bleach stress, rescuing a wide series of structurally unrelated periplasmic proteins from methionine oxidation. MsrQ provides electrons for reduction to the reductase catalytic subunit MsrP, using the quinone pool of the respiratory chain.</text>
</comment>
<dbReference type="Proteomes" id="UP001589865">
    <property type="component" value="Unassembled WGS sequence"/>
</dbReference>
<evidence type="ECO:0000256" key="4">
    <source>
        <dbReference type="ARBA" id="ARBA00022989"/>
    </source>
</evidence>
<evidence type="ECO:0000256" key="7">
    <source>
        <dbReference type="HAMAP-Rule" id="MF_01207"/>
    </source>
</evidence>
<dbReference type="Pfam" id="PF01794">
    <property type="entry name" value="Ferric_reduct"/>
    <property type="match status" value="1"/>
</dbReference>
<feature type="transmembrane region" description="Helical" evidence="7">
    <location>
        <begin position="147"/>
        <end position="169"/>
    </location>
</feature>
<feature type="transmembrane region" description="Helical" evidence="7">
    <location>
        <begin position="84"/>
        <end position="105"/>
    </location>
</feature>
<protein>
    <recommendedName>
        <fullName evidence="7">Protein-methionine-sulfoxide reductase heme-binding subunit MsrQ</fullName>
    </recommendedName>
    <alternativeName>
        <fullName evidence="7">Flavocytochrome MsrQ</fullName>
    </alternativeName>
</protein>
<keyword evidence="3 7" id="KW-0812">Transmembrane</keyword>
<sequence length="313" mass="34377">MSDAAETAANGATNGAAGTRPRRERRGAPRPPAKPFPWLDRGGRFSPFKSAVFALTILPGLLTGVRWIVGDLGGEPYMEATHQTGLWAIRFLLISLAVTPLRYLLDWPGVVVLRRMLGLAGLAYALVHFLLYVIDQKFNLFHVVSEIVLRLYLTIGFVALAGLCVLGWTSTDAALRRMGRRWKQLHRLVFPIVVLAALHFYMQSKVDVSEAVMVSGFFLWLVFWRLLPATRRASIPVLLLLVPAAALGAAALEYAWYALATRVPAILVLKANLGFDLGPRPAVWVAMAAVVAALLPLWPRLRRRVSPTGPATA</sequence>
<keyword evidence="5 7" id="KW-0408">Iron</keyword>